<comment type="caution">
    <text evidence="1">The sequence shown here is derived from an EMBL/GenBank/DDBJ whole genome shotgun (WGS) entry which is preliminary data.</text>
</comment>
<evidence type="ECO:0000313" key="1">
    <source>
        <dbReference type="EMBL" id="KKN11801.1"/>
    </source>
</evidence>
<protein>
    <submittedName>
        <fullName evidence="1">Uncharacterized protein</fullName>
    </submittedName>
</protein>
<name>A0A0F9QF34_9ZZZZ</name>
<dbReference type="EMBL" id="LAZR01004098">
    <property type="protein sequence ID" value="KKN11801.1"/>
    <property type="molecule type" value="Genomic_DNA"/>
</dbReference>
<organism evidence="1">
    <name type="scientific">marine sediment metagenome</name>
    <dbReference type="NCBI Taxonomy" id="412755"/>
    <lineage>
        <taxon>unclassified sequences</taxon>
        <taxon>metagenomes</taxon>
        <taxon>ecological metagenomes</taxon>
    </lineage>
</organism>
<accession>A0A0F9QF34</accession>
<reference evidence="1" key="1">
    <citation type="journal article" date="2015" name="Nature">
        <title>Complex archaea that bridge the gap between prokaryotes and eukaryotes.</title>
        <authorList>
            <person name="Spang A."/>
            <person name="Saw J.H."/>
            <person name="Jorgensen S.L."/>
            <person name="Zaremba-Niedzwiedzka K."/>
            <person name="Martijn J."/>
            <person name="Lind A.E."/>
            <person name="van Eijk R."/>
            <person name="Schleper C."/>
            <person name="Guy L."/>
            <person name="Ettema T.J."/>
        </authorList>
    </citation>
    <scope>NUCLEOTIDE SEQUENCE</scope>
</reference>
<sequence length="106" mass="11173">MSDYGLKLVGSCRVDLSGAAAAAFISNSGAFETVTAAVSVVQLQPPAAGRQIRPGDVFIVTPEGTAFGQCVVNRAFVAFIQVRNFDALGAVQLQDFSVDWYTVDRG</sequence>
<gene>
    <name evidence="1" type="ORF">LCGC14_1022850</name>
</gene>
<dbReference type="AlphaFoldDB" id="A0A0F9QF34"/>
<proteinExistence type="predicted"/>